<accession>A0A915I7C2</accession>
<dbReference type="WBParaSite" id="nRc.2.0.1.t09766-RA">
    <property type="protein sequence ID" value="nRc.2.0.1.t09766-RA"/>
    <property type="gene ID" value="nRc.2.0.1.g09766"/>
</dbReference>
<dbReference type="Proteomes" id="UP000887565">
    <property type="component" value="Unplaced"/>
</dbReference>
<keyword evidence="1" id="KW-1185">Reference proteome</keyword>
<evidence type="ECO:0000313" key="1">
    <source>
        <dbReference type="Proteomes" id="UP000887565"/>
    </source>
</evidence>
<evidence type="ECO:0000313" key="2">
    <source>
        <dbReference type="WBParaSite" id="nRc.2.0.1.t09766-RA"/>
    </source>
</evidence>
<protein>
    <submittedName>
        <fullName evidence="2">Uncharacterized protein</fullName>
    </submittedName>
</protein>
<dbReference type="AlphaFoldDB" id="A0A915I7C2"/>
<sequence length="64" mass="7300">MNIGSADSYRLDADNVRTTSQNVLSREIIGAAVGVSTNQEIKFDDVEVVKERLSRTLYYEREIY</sequence>
<reference evidence="2" key="1">
    <citation type="submission" date="2022-11" db="UniProtKB">
        <authorList>
            <consortium name="WormBaseParasite"/>
        </authorList>
    </citation>
    <scope>IDENTIFICATION</scope>
</reference>
<organism evidence="1 2">
    <name type="scientific">Romanomermis culicivorax</name>
    <name type="common">Nematode worm</name>
    <dbReference type="NCBI Taxonomy" id="13658"/>
    <lineage>
        <taxon>Eukaryota</taxon>
        <taxon>Metazoa</taxon>
        <taxon>Ecdysozoa</taxon>
        <taxon>Nematoda</taxon>
        <taxon>Enoplea</taxon>
        <taxon>Dorylaimia</taxon>
        <taxon>Mermithida</taxon>
        <taxon>Mermithoidea</taxon>
        <taxon>Mermithidae</taxon>
        <taxon>Romanomermis</taxon>
    </lineage>
</organism>
<name>A0A915I7C2_ROMCU</name>
<proteinExistence type="predicted"/>